<keyword evidence="9 20" id="KW-0472">Membrane</keyword>
<feature type="domain" description="Neurotransmitter-gated ion-channel transmembrane" evidence="22">
    <location>
        <begin position="245"/>
        <end position="329"/>
    </location>
</feature>
<proteinExistence type="inferred from homology"/>
<protein>
    <recommendedName>
        <fullName evidence="19">Gamma-aminobutyric acid receptor subunit beta</fullName>
    </recommendedName>
</protein>
<keyword evidence="12" id="KW-0869">Chloride channel</keyword>
<evidence type="ECO:0000259" key="22">
    <source>
        <dbReference type="Pfam" id="PF02932"/>
    </source>
</evidence>
<dbReference type="FunFam" id="2.70.170.10:FF:000021">
    <property type="entry name" value="Gamma-aminobutyric acid receptor isoform 3b"/>
    <property type="match status" value="1"/>
</dbReference>
<evidence type="ECO:0000259" key="21">
    <source>
        <dbReference type="Pfam" id="PF02931"/>
    </source>
</evidence>
<dbReference type="Gene3D" id="1.20.58.390">
    <property type="entry name" value="Neurotransmitter-gated ion-channel transmembrane domain"/>
    <property type="match status" value="1"/>
</dbReference>
<dbReference type="CDD" id="cd18990">
    <property type="entry name" value="LGIC_ECD_GABAAR"/>
    <property type="match status" value="1"/>
</dbReference>
<feature type="chain" id="PRO_5040530043" description="Gamma-aminobutyric acid receptor subunit beta" evidence="20">
    <location>
        <begin position="25"/>
        <end position="452"/>
    </location>
</feature>
<comment type="subcellular location">
    <subcellularLocation>
        <location evidence="18">Postsynaptic cell membrane</location>
        <topology evidence="18">Multi-pass membrane protein</topology>
    </subcellularLocation>
</comment>
<evidence type="ECO:0000256" key="5">
    <source>
        <dbReference type="ARBA" id="ARBA00022729"/>
    </source>
</evidence>
<dbReference type="GO" id="GO:0005254">
    <property type="term" value="F:chloride channel activity"/>
    <property type="evidence" value="ECO:0007669"/>
    <property type="project" value="UniProtKB-KW"/>
</dbReference>
<keyword evidence="4 20" id="KW-0812">Transmembrane</keyword>
<keyword evidence="16" id="KW-1071">Ligand-gated ion channel</keyword>
<dbReference type="GO" id="GO:0005230">
    <property type="term" value="F:extracellular ligand-gated monoatomic ion channel activity"/>
    <property type="evidence" value="ECO:0007669"/>
    <property type="project" value="InterPro"/>
</dbReference>
<keyword evidence="13" id="KW-0325">Glycoprotein</keyword>
<feature type="signal peptide" evidence="20">
    <location>
        <begin position="1"/>
        <end position="24"/>
    </location>
</feature>
<dbReference type="Pfam" id="PF02931">
    <property type="entry name" value="Neur_chan_LBD"/>
    <property type="match status" value="1"/>
</dbReference>
<accession>A0A9Q1BJU5</accession>
<dbReference type="Proteomes" id="UP001152320">
    <property type="component" value="Chromosome 15"/>
</dbReference>
<evidence type="ECO:0000256" key="1">
    <source>
        <dbReference type="ARBA" id="ARBA00010180"/>
    </source>
</evidence>
<sequence length="452" mass="52110">MMARIYCLLMPWGIFTLLLKDSTAMNGGLPAENVTVILDTLLDGYDKRLRPNYGGETVNVNVSMLVYSFGPIMESNMQYTMDMYFRQEWMDPRLKFNHDIQLYLTSEMIDRVWVPDTYFVNEKAAKYHEITSKNSLLRINKYGRLLYSTRLTMTASCPMDLALFPFDKQVCSLTLESYAYSKNGIYFHWLKEGAVWIDPSISLPQFSLEGHTIGDNIAEYYVGNYSQLVIDFYLGRQLSYYVIQTYAPSSLIVVVSWVSFWIPRKATPARVALGITTVLTMTTIMGNAGSSLPKLSYMKAIDIFLGICYFYVFAALIEYAVISYYDMPKFEQARNFIKEARKTKDEDEPSDDFSEVNNGDVRITVVNDHDVIESHVEVNDKDVNVLQRLLCSTLTKCRQKITESGFDPDVTEHRARIFFPVTFIIFQGGYWIYFKFLAQETIEELMRSAVET</sequence>
<dbReference type="GO" id="GO:0034707">
    <property type="term" value="C:chloride channel complex"/>
    <property type="evidence" value="ECO:0007669"/>
    <property type="project" value="UniProtKB-KW"/>
</dbReference>
<evidence type="ECO:0000256" key="20">
    <source>
        <dbReference type="RuleBase" id="RU000687"/>
    </source>
</evidence>
<dbReference type="CDD" id="cd19049">
    <property type="entry name" value="LGIC_TM_anion"/>
    <property type="match status" value="1"/>
</dbReference>
<evidence type="ECO:0000256" key="13">
    <source>
        <dbReference type="ARBA" id="ARBA00023180"/>
    </source>
</evidence>
<keyword evidence="24" id="KW-1185">Reference proteome</keyword>
<dbReference type="InterPro" id="IPR018000">
    <property type="entry name" value="Neurotransmitter_ion_chnl_CS"/>
</dbReference>
<evidence type="ECO:0000256" key="7">
    <source>
        <dbReference type="ARBA" id="ARBA00023018"/>
    </source>
</evidence>
<keyword evidence="11 23" id="KW-0675">Receptor</keyword>
<evidence type="ECO:0000256" key="14">
    <source>
        <dbReference type="ARBA" id="ARBA00023214"/>
    </source>
</evidence>
<evidence type="ECO:0000256" key="19">
    <source>
        <dbReference type="ARBA" id="ARBA00071250"/>
    </source>
</evidence>
<dbReference type="InterPro" id="IPR006028">
    <property type="entry name" value="GABAA/Glycine_rcpt"/>
</dbReference>
<keyword evidence="6 20" id="KW-1133">Transmembrane helix</keyword>
<dbReference type="InterPro" id="IPR038050">
    <property type="entry name" value="Neuro_actylchol_rec"/>
</dbReference>
<evidence type="ECO:0000313" key="24">
    <source>
        <dbReference type="Proteomes" id="UP001152320"/>
    </source>
</evidence>
<feature type="domain" description="Neurotransmitter-gated ion-channel ligand-binding" evidence="21">
    <location>
        <begin position="37"/>
        <end position="236"/>
    </location>
</feature>
<keyword evidence="15" id="KW-0628">Postsynaptic cell membrane</keyword>
<keyword evidence="17 20" id="KW-0407">Ion channel</keyword>
<dbReference type="NCBIfam" id="TIGR00860">
    <property type="entry name" value="LIC"/>
    <property type="match status" value="1"/>
</dbReference>
<evidence type="ECO:0000256" key="11">
    <source>
        <dbReference type="ARBA" id="ARBA00023170"/>
    </source>
</evidence>
<evidence type="ECO:0000256" key="18">
    <source>
        <dbReference type="ARBA" id="ARBA00034104"/>
    </source>
</evidence>
<dbReference type="EMBL" id="JAIZAY010000015">
    <property type="protein sequence ID" value="KAJ8027924.1"/>
    <property type="molecule type" value="Genomic_DNA"/>
</dbReference>
<dbReference type="InterPro" id="IPR006202">
    <property type="entry name" value="Neur_chan_lig-bd"/>
</dbReference>
<dbReference type="PRINTS" id="PR00253">
    <property type="entry name" value="GABAARECEPTR"/>
</dbReference>
<dbReference type="InterPro" id="IPR036719">
    <property type="entry name" value="Neuro-gated_channel_TM_sf"/>
</dbReference>
<evidence type="ECO:0000256" key="4">
    <source>
        <dbReference type="ARBA" id="ARBA00022692"/>
    </source>
</evidence>
<evidence type="ECO:0000256" key="9">
    <source>
        <dbReference type="ARBA" id="ARBA00023136"/>
    </source>
</evidence>
<comment type="caution">
    <text evidence="20">Lacks conserved residue(s) required for the propagation of feature annotation.</text>
</comment>
<evidence type="ECO:0000256" key="2">
    <source>
        <dbReference type="ARBA" id="ARBA00022448"/>
    </source>
</evidence>
<evidence type="ECO:0000256" key="6">
    <source>
        <dbReference type="ARBA" id="ARBA00022989"/>
    </source>
</evidence>
<dbReference type="InterPro" id="IPR006201">
    <property type="entry name" value="Neur_channel"/>
</dbReference>
<gene>
    <name evidence="23" type="ORF">HOLleu_30021</name>
</gene>
<evidence type="ECO:0000256" key="3">
    <source>
        <dbReference type="ARBA" id="ARBA00022475"/>
    </source>
</evidence>
<feature type="transmembrane region" description="Helical" evidence="20">
    <location>
        <begin position="238"/>
        <end position="262"/>
    </location>
</feature>
<keyword evidence="5 20" id="KW-0732">Signal</keyword>
<comment type="caution">
    <text evidence="23">The sequence shown here is derived from an EMBL/GenBank/DDBJ whole genome shotgun (WGS) entry which is preliminary data.</text>
</comment>
<organism evidence="23 24">
    <name type="scientific">Holothuria leucospilota</name>
    <name type="common">Black long sea cucumber</name>
    <name type="synonym">Mertensiothuria leucospilota</name>
    <dbReference type="NCBI Taxonomy" id="206669"/>
    <lineage>
        <taxon>Eukaryota</taxon>
        <taxon>Metazoa</taxon>
        <taxon>Echinodermata</taxon>
        <taxon>Eleutherozoa</taxon>
        <taxon>Echinozoa</taxon>
        <taxon>Holothuroidea</taxon>
        <taxon>Aspidochirotacea</taxon>
        <taxon>Aspidochirotida</taxon>
        <taxon>Holothuriidae</taxon>
        <taxon>Holothuria</taxon>
    </lineage>
</organism>
<evidence type="ECO:0000256" key="12">
    <source>
        <dbReference type="ARBA" id="ARBA00023173"/>
    </source>
</evidence>
<evidence type="ECO:0000256" key="16">
    <source>
        <dbReference type="ARBA" id="ARBA00023286"/>
    </source>
</evidence>
<keyword evidence="2 20" id="KW-0813">Transport</keyword>
<dbReference type="Pfam" id="PF02932">
    <property type="entry name" value="Neur_chan_memb"/>
    <property type="match status" value="1"/>
</dbReference>
<dbReference type="PRINTS" id="PR00252">
    <property type="entry name" value="NRIONCHANNEL"/>
</dbReference>
<dbReference type="SUPFAM" id="SSF90112">
    <property type="entry name" value="Neurotransmitter-gated ion-channel transmembrane pore"/>
    <property type="match status" value="1"/>
</dbReference>
<keyword evidence="8 20" id="KW-0406">Ion transport</keyword>
<keyword evidence="14" id="KW-0868">Chloride</keyword>
<evidence type="ECO:0000313" key="23">
    <source>
        <dbReference type="EMBL" id="KAJ8027924.1"/>
    </source>
</evidence>
<reference evidence="23" key="1">
    <citation type="submission" date="2021-10" db="EMBL/GenBank/DDBJ databases">
        <title>Tropical sea cucumber genome reveals ecological adaptation and Cuvierian tubules defense mechanism.</title>
        <authorList>
            <person name="Chen T."/>
        </authorList>
    </citation>
    <scope>NUCLEOTIDE SEQUENCE</scope>
    <source>
        <strain evidence="23">Nanhai2018</strain>
        <tissue evidence="23">Muscle</tissue>
    </source>
</reference>
<dbReference type="GO" id="GO:0004890">
    <property type="term" value="F:GABA-A receptor activity"/>
    <property type="evidence" value="ECO:0007669"/>
    <property type="project" value="InterPro"/>
</dbReference>
<dbReference type="PANTHER" id="PTHR18945">
    <property type="entry name" value="NEUROTRANSMITTER GATED ION CHANNEL"/>
    <property type="match status" value="1"/>
</dbReference>
<comment type="similarity">
    <text evidence="1">Belongs to the ligand-gated ion channel (TC 1.A.9) family. Gamma-aminobutyric acid receptor (TC 1.A.9.5) subfamily.</text>
</comment>
<evidence type="ECO:0000256" key="15">
    <source>
        <dbReference type="ARBA" id="ARBA00023257"/>
    </source>
</evidence>
<evidence type="ECO:0000256" key="17">
    <source>
        <dbReference type="ARBA" id="ARBA00023303"/>
    </source>
</evidence>
<dbReference type="PROSITE" id="PS00236">
    <property type="entry name" value="NEUROTR_ION_CHANNEL"/>
    <property type="match status" value="1"/>
</dbReference>
<keyword evidence="10" id="KW-1015">Disulfide bond</keyword>
<dbReference type="InterPro" id="IPR001390">
    <property type="entry name" value="GABAAa_rcpt"/>
</dbReference>
<keyword evidence="3" id="KW-1003">Cell membrane</keyword>
<evidence type="ECO:0000256" key="10">
    <source>
        <dbReference type="ARBA" id="ARBA00023157"/>
    </source>
</evidence>
<dbReference type="AlphaFoldDB" id="A0A9Q1BJU5"/>
<feature type="transmembrane region" description="Helical" evidence="20">
    <location>
        <begin position="269"/>
        <end position="288"/>
    </location>
</feature>
<feature type="transmembrane region" description="Helical" evidence="20">
    <location>
        <begin position="300"/>
        <end position="325"/>
    </location>
</feature>
<keyword evidence="7" id="KW-0770">Synapse</keyword>
<name>A0A9Q1BJU5_HOLLE</name>
<dbReference type="GO" id="GO:0045211">
    <property type="term" value="C:postsynaptic membrane"/>
    <property type="evidence" value="ECO:0007669"/>
    <property type="project" value="UniProtKB-SubCell"/>
</dbReference>
<dbReference type="InterPro" id="IPR036734">
    <property type="entry name" value="Neur_chan_lig-bd_sf"/>
</dbReference>
<dbReference type="OrthoDB" id="407674at2759"/>
<dbReference type="PRINTS" id="PR01079">
    <property type="entry name" value="GABAARALPHA"/>
</dbReference>
<dbReference type="SUPFAM" id="SSF63712">
    <property type="entry name" value="Nicotinic receptor ligand binding domain-like"/>
    <property type="match status" value="1"/>
</dbReference>
<evidence type="ECO:0000256" key="8">
    <source>
        <dbReference type="ARBA" id="ARBA00023065"/>
    </source>
</evidence>
<dbReference type="InterPro" id="IPR006029">
    <property type="entry name" value="Neurotrans-gated_channel_TM"/>
</dbReference>
<dbReference type="Gene3D" id="2.70.170.10">
    <property type="entry name" value="Neurotransmitter-gated ion-channel ligand-binding domain"/>
    <property type="match status" value="1"/>
</dbReference>